<dbReference type="InterPro" id="IPR017945">
    <property type="entry name" value="DHBP_synth_RibB-like_a/b_dom"/>
</dbReference>
<evidence type="ECO:0000256" key="14">
    <source>
        <dbReference type="HAMAP-Rule" id="MF_00180"/>
    </source>
</evidence>
<comment type="similarity">
    <text evidence="5">In the N-terminal section; belongs to the DHBP synthase family.</text>
</comment>
<dbReference type="PANTHER" id="PTHR21327">
    <property type="entry name" value="GTP CYCLOHYDROLASE II-RELATED"/>
    <property type="match status" value="1"/>
</dbReference>
<feature type="binding site" evidence="14">
    <location>
        <begin position="30"/>
        <end position="31"/>
    </location>
    <ligand>
        <name>D-ribulose 5-phosphate</name>
        <dbReference type="ChEBI" id="CHEBI:58121"/>
    </ligand>
</feature>
<dbReference type="EMBL" id="JAAIJQ010000029">
    <property type="protein sequence ID" value="NEV62475.1"/>
    <property type="molecule type" value="Genomic_DNA"/>
</dbReference>
<dbReference type="UniPathway" id="UPA00275">
    <property type="reaction ID" value="UER00399"/>
</dbReference>
<evidence type="ECO:0000256" key="13">
    <source>
        <dbReference type="ARBA" id="ARBA00023239"/>
    </source>
</evidence>
<comment type="function">
    <text evidence="3 14">Catalyzes the conversion of D-ribulose 5-phosphate to formate and 3,4-dihydroxy-2-butanone 4-phosphate.</text>
</comment>
<comment type="similarity">
    <text evidence="14">Belongs to the DHBP synthase family.</text>
</comment>
<comment type="similarity">
    <text evidence="6">In the C-terminal section; belongs to the GTP cyclohydrolase II family.</text>
</comment>
<evidence type="ECO:0000256" key="2">
    <source>
        <dbReference type="ARBA" id="ARBA00001936"/>
    </source>
</evidence>
<proteinExistence type="inferred from homology"/>
<evidence type="ECO:0000256" key="5">
    <source>
        <dbReference type="ARBA" id="ARBA00005520"/>
    </source>
</evidence>
<dbReference type="FunFam" id="3.90.870.10:FF:000001">
    <property type="entry name" value="Riboflavin biosynthesis protein RibBA"/>
    <property type="match status" value="1"/>
</dbReference>
<evidence type="ECO:0000259" key="15">
    <source>
        <dbReference type="Pfam" id="PF00925"/>
    </source>
</evidence>
<dbReference type="GO" id="GO:0009231">
    <property type="term" value="P:riboflavin biosynthetic process"/>
    <property type="evidence" value="ECO:0007669"/>
    <property type="project" value="UniProtKB-UniRule"/>
</dbReference>
<evidence type="ECO:0000256" key="3">
    <source>
        <dbReference type="ARBA" id="ARBA00002284"/>
    </source>
</evidence>
<dbReference type="GO" id="GO:0003935">
    <property type="term" value="F:GTP cyclohydrolase II activity"/>
    <property type="evidence" value="ECO:0007669"/>
    <property type="project" value="TreeGrafter"/>
</dbReference>
<evidence type="ECO:0000256" key="10">
    <source>
        <dbReference type="ARBA" id="ARBA00022723"/>
    </source>
</evidence>
<dbReference type="InterPro" id="IPR032677">
    <property type="entry name" value="GTP_cyclohydro_II"/>
</dbReference>
<dbReference type="Proteomes" id="UP000483379">
    <property type="component" value="Unassembled WGS sequence"/>
</dbReference>
<dbReference type="Gene3D" id="3.90.870.10">
    <property type="entry name" value="DHBP synthase"/>
    <property type="match status" value="1"/>
</dbReference>
<feature type="binding site" evidence="14">
    <location>
        <position position="31"/>
    </location>
    <ligand>
        <name>Mg(2+)</name>
        <dbReference type="ChEBI" id="CHEBI:18420"/>
        <label>2</label>
    </ligand>
</feature>
<name>A0A6M0K2B1_9GAMM</name>
<evidence type="ECO:0000256" key="8">
    <source>
        <dbReference type="ARBA" id="ARBA00018836"/>
    </source>
</evidence>
<comment type="pathway">
    <text evidence="4 14">Cofactor biosynthesis; riboflavin biosynthesis; 2-hydroxy-3-oxobutyl phosphate from D-ribulose 5-phosphate: step 1/1.</text>
</comment>
<feature type="site" description="Essential for catalytic activity" evidence="14">
    <location>
        <position position="129"/>
    </location>
</feature>
<evidence type="ECO:0000256" key="6">
    <source>
        <dbReference type="ARBA" id="ARBA00008976"/>
    </source>
</evidence>
<gene>
    <name evidence="14 16" type="primary">ribB</name>
    <name evidence="16" type="ORF">G3446_11330</name>
</gene>
<keyword evidence="11 14" id="KW-0460">Magnesium</keyword>
<dbReference type="AlphaFoldDB" id="A0A6M0K2B1"/>
<evidence type="ECO:0000256" key="4">
    <source>
        <dbReference type="ARBA" id="ARBA00004904"/>
    </source>
</evidence>
<dbReference type="Gene3D" id="3.40.50.10990">
    <property type="entry name" value="GTP cyclohydrolase II"/>
    <property type="match status" value="1"/>
</dbReference>
<comment type="catalytic activity">
    <reaction evidence="1 14">
        <text>D-ribulose 5-phosphate = (2S)-2-hydroxy-3-oxobutyl phosphate + formate + H(+)</text>
        <dbReference type="Rhea" id="RHEA:18457"/>
        <dbReference type="ChEBI" id="CHEBI:15378"/>
        <dbReference type="ChEBI" id="CHEBI:15740"/>
        <dbReference type="ChEBI" id="CHEBI:58121"/>
        <dbReference type="ChEBI" id="CHEBI:58830"/>
        <dbReference type="EC" id="4.1.99.12"/>
    </reaction>
</comment>
<feature type="site" description="Essential for catalytic activity" evidence="14">
    <location>
        <position position="167"/>
    </location>
</feature>
<dbReference type="GO" id="GO:0008686">
    <property type="term" value="F:3,4-dihydroxy-2-butanone-4-phosphate synthase activity"/>
    <property type="evidence" value="ECO:0007669"/>
    <property type="project" value="UniProtKB-UniRule"/>
</dbReference>
<dbReference type="PANTHER" id="PTHR21327:SF34">
    <property type="entry name" value="3,4-DIHYDROXY-2-BUTANONE 4-PHOSPHATE SYNTHASE"/>
    <property type="match status" value="1"/>
</dbReference>
<keyword evidence="17" id="KW-1185">Reference proteome</keyword>
<feature type="binding site" evidence="14">
    <location>
        <begin position="143"/>
        <end position="147"/>
    </location>
    <ligand>
        <name>D-ribulose 5-phosphate</name>
        <dbReference type="ChEBI" id="CHEBI:58121"/>
    </ligand>
</feature>
<evidence type="ECO:0000256" key="9">
    <source>
        <dbReference type="ARBA" id="ARBA00022619"/>
    </source>
</evidence>
<comment type="cofactor">
    <cofactor evidence="2">
        <name>Mn(2+)</name>
        <dbReference type="ChEBI" id="CHEBI:29035"/>
    </cofactor>
</comment>
<comment type="subunit">
    <text evidence="14">Homodimer.</text>
</comment>
<comment type="caution">
    <text evidence="16">The sequence shown here is derived from an EMBL/GenBank/DDBJ whole genome shotgun (WGS) entry which is preliminary data.</text>
</comment>
<dbReference type="GO" id="GO:0030145">
    <property type="term" value="F:manganese ion binding"/>
    <property type="evidence" value="ECO:0007669"/>
    <property type="project" value="UniProtKB-UniRule"/>
</dbReference>
<dbReference type="PIRSF" id="PIRSF001259">
    <property type="entry name" value="RibA"/>
    <property type="match status" value="1"/>
</dbReference>
<dbReference type="Pfam" id="PF00926">
    <property type="entry name" value="DHBP_synthase"/>
    <property type="match status" value="1"/>
</dbReference>
<dbReference type="GO" id="GO:0000287">
    <property type="term" value="F:magnesium ion binding"/>
    <property type="evidence" value="ECO:0007669"/>
    <property type="project" value="UniProtKB-UniRule"/>
</dbReference>
<dbReference type="NCBIfam" id="NF010626">
    <property type="entry name" value="PRK14019.1"/>
    <property type="match status" value="1"/>
</dbReference>
<dbReference type="SUPFAM" id="SSF55821">
    <property type="entry name" value="YrdC/RibB"/>
    <property type="match status" value="1"/>
</dbReference>
<evidence type="ECO:0000313" key="16">
    <source>
        <dbReference type="EMBL" id="NEV62475.1"/>
    </source>
</evidence>
<dbReference type="HAMAP" id="MF_00180">
    <property type="entry name" value="RibB"/>
    <property type="match status" value="1"/>
</dbReference>
<feature type="binding site" evidence="14">
    <location>
        <position position="31"/>
    </location>
    <ligand>
        <name>Mg(2+)</name>
        <dbReference type="ChEBI" id="CHEBI:18420"/>
        <label>1</label>
    </ligand>
</feature>
<feature type="binding site" evidence="14">
    <location>
        <position position="146"/>
    </location>
    <ligand>
        <name>Mg(2+)</name>
        <dbReference type="ChEBI" id="CHEBI:18420"/>
        <label>2</label>
    </ligand>
</feature>
<comment type="cofactor">
    <cofactor evidence="14">
        <name>Mg(2+)</name>
        <dbReference type="ChEBI" id="CHEBI:18420"/>
    </cofactor>
    <cofactor evidence="14">
        <name>Mn(2+)</name>
        <dbReference type="ChEBI" id="CHEBI:29035"/>
    </cofactor>
    <text evidence="14">Binds 2 divalent metal cations per subunit. Magnesium or manganese.</text>
</comment>
<dbReference type="NCBIfam" id="TIGR00506">
    <property type="entry name" value="ribB"/>
    <property type="match status" value="1"/>
</dbReference>
<dbReference type="RefSeq" id="WP_164452945.1">
    <property type="nucleotide sequence ID" value="NZ_JAAIJQ010000029.1"/>
</dbReference>
<keyword evidence="13 14" id="KW-0456">Lyase</keyword>
<evidence type="ECO:0000256" key="11">
    <source>
        <dbReference type="ARBA" id="ARBA00022842"/>
    </source>
</evidence>
<keyword evidence="10 14" id="KW-0479">Metal-binding</keyword>
<protein>
    <recommendedName>
        <fullName evidence="8 14">3,4-dihydroxy-2-butanone 4-phosphate synthase</fullName>
        <shortName evidence="14">DHBP synthase</shortName>
        <ecNumber evidence="7 14">4.1.99.12</ecNumber>
    </recommendedName>
</protein>
<sequence length="376" mass="41215">MTSPGLNSTEEIIEDLRQGKMVIIMDDEDRENEGDLLMAADCVTPEAINFMAKYGRGLICLTLTKERCERLRLPLMVSDNQAAHSTAFTVSIEAARGVTTGISAADRATTIKAAVAGDAGPKDIVMPGHIFPIMAQPGGVLVRAGHTEAGCDLARMAGFTPSSAIVEIMNEDGSMARRPDLEEFARQHDIKIGTIADLIHYRVRNEKSVLRECTCELPTVHGDFNLVAYRDSIDNEIHLALTLGDITPERPTLVRVHLQNSLCDLFGTTHNACGWPLQDVMRKVAEEGEGVIVVLRNRDSSRDLLARLKDFQLHDSEDEVPVRRQDGNQLRTYGIGAQILADLGVRKMRVMSAPKAMHAISGFDLEVVEYTGGRPS</sequence>
<accession>A0A6M0K2B1</accession>
<feature type="binding site" evidence="14">
    <location>
        <position position="35"/>
    </location>
    <ligand>
        <name>D-ribulose 5-phosphate</name>
        <dbReference type="ChEBI" id="CHEBI:58121"/>
    </ligand>
</feature>
<dbReference type="InterPro" id="IPR000422">
    <property type="entry name" value="DHBP_synthase_RibB"/>
</dbReference>
<evidence type="ECO:0000313" key="17">
    <source>
        <dbReference type="Proteomes" id="UP000483379"/>
    </source>
</evidence>
<reference evidence="16 17" key="1">
    <citation type="submission" date="2020-02" db="EMBL/GenBank/DDBJ databases">
        <title>Genome sequences of Thiorhodococcus mannitoliphagus and Thiorhodococcus minor, purple sulfur photosynthetic bacteria in the gammaproteobacterial family, Chromatiaceae.</title>
        <authorList>
            <person name="Aviles F.A."/>
            <person name="Meyer T.E."/>
            <person name="Kyndt J.A."/>
        </authorList>
    </citation>
    <scope>NUCLEOTIDE SEQUENCE [LARGE SCALE GENOMIC DNA]</scope>
    <source>
        <strain evidence="16 17">DSM 11518</strain>
    </source>
</reference>
<dbReference type="SUPFAM" id="SSF142695">
    <property type="entry name" value="RibA-like"/>
    <property type="match status" value="1"/>
</dbReference>
<evidence type="ECO:0000256" key="1">
    <source>
        <dbReference type="ARBA" id="ARBA00000141"/>
    </source>
</evidence>
<dbReference type="InterPro" id="IPR036144">
    <property type="entry name" value="RibA-like_sf"/>
</dbReference>
<feature type="domain" description="GTP cyclohydrolase II" evidence="15">
    <location>
        <begin position="214"/>
        <end position="371"/>
    </location>
</feature>
<keyword evidence="9 14" id="KW-0686">Riboflavin biosynthesis</keyword>
<dbReference type="EC" id="4.1.99.12" evidence="7 14"/>
<dbReference type="GO" id="GO:0005829">
    <property type="term" value="C:cytosol"/>
    <property type="evidence" value="ECO:0007669"/>
    <property type="project" value="TreeGrafter"/>
</dbReference>
<evidence type="ECO:0000256" key="7">
    <source>
        <dbReference type="ARBA" id="ARBA00012153"/>
    </source>
</evidence>
<keyword evidence="12 14" id="KW-0464">Manganese</keyword>
<evidence type="ECO:0000256" key="12">
    <source>
        <dbReference type="ARBA" id="ARBA00023211"/>
    </source>
</evidence>
<organism evidence="16 17">
    <name type="scientific">Thiorhodococcus minor</name>
    <dbReference type="NCBI Taxonomy" id="57489"/>
    <lineage>
        <taxon>Bacteria</taxon>
        <taxon>Pseudomonadati</taxon>
        <taxon>Pseudomonadota</taxon>
        <taxon>Gammaproteobacteria</taxon>
        <taxon>Chromatiales</taxon>
        <taxon>Chromatiaceae</taxon>
        <taxon>Thiorhodococcus</taxon>
    </lineage>
</organism>
<dbReference type="Pfam" id="PF00925">
    <property type="entry name" value="GTP_cyclohydro2"/>
    <property type="match status" value="1"/>
</dbReference>